<sequence>MPLTRQASIPTVDEVFSTLSVAKDSSPPESTLLYLSAVLNLSKLASTTSDPRTRELFQSNAIEHLLKLDADLVSTSGGLFQCVQESIIAPAPTEPPLIPPDPPTAPPPAPAPAPAPAPPSSTLSLEQRLLALKGGAAGDLSAPAPAQSDLEQRMKALGCSYEGAPAGPLGFAKLGFANKVETVDDLMAQAVDAANLEGGVAAVGVGVVGGGVDESLAGESLEEVIGSALKEGAGAVAEFQAVQAEMGVGEPGASAEQGELELDVDPAVLAGIAEVQALLVDAAGEGDKAKLKQVLDAASKRMAAVVRHAQID</sequence>
<feature type="compositionally biased region" description="Pro residues" evidence="1">
    <location>
        <begin position="92"/>
        <end position="119"/>
    </location>
</feature>
<accession>A0ABQ6MLJ4</accession>
<evidence type="ECO:0000313" key="2">
    <source>
        <dbReference type="EMBL" id="GMI28108.1"/>
    </source>
</evidence>
<name>A0ABQ6MLJ4_9STRA</name>
<comment type="caution">
    <text evidence="2">The sequence shown here is derived from an EMBL/GenBank/DDBJ whole genome shotgun (WGS) entry which is preliminary data.</text>
</comment>
<organism evidence="2 3">
    <name type="scientific">Tetraparma gracilis</name>
    <dbReference type="NCBI Taxonomy" id="2962635"/>
    <lineage>
        <taxon>Eukaryota</taxon>
        <taxon>Sar</taxon>
        <taxon>Stramenopiles</taxon>
        <taxon>Ochrophyta</taxon>
        <taxon>Bolidophyceae</taxon>
        <taxon>Parmales</taxon>
        <taxon>Triparmaceae</taxon>
        <taxon>Tetraparma</taxon>
    </lineage>
</organism>
<dbReference type="EMBL" id="BRYB01002953">
    <property type="protein sequence ID" value="GMI28108.1"/>
    <property type="molecule type" value="Genomic_DNA"/>
</dbReference>
<gene>
    <name evidence="2" type="ORF">TeGR_g14749</name>
</gene>
<evidence type="ECO:0000313" key="3">
    <source>
        <dbReference type="Proteomes" id="UP001165060"/>
    </source>
</evidence>
<reference evidence="2 3" key="1">
    <citation type="journal article" date="2023" name="Commun. Biol.">
        <title>Genome analysis of Parmales, the sister group of diatoms, reveals the evolutionary specialization of diatoms from phago-mixotrophs to photoautotrophs.</title>
        <authorList>
            <person name="Ban H."/>
            <person name="Sato S."/>
            <person name="Yoshikawa S."/>
            <person name="Yamada K."/>
            <person name="Nakamura Y."/>
            <person name="Ichinomiya M."/>
            <person name="Sato N."/>
            <person name="Blanc-Mathieu R."/>
            <person name="Endo H."/>
            <person name="Kuwata A."/>
            <person name="Ogata H."/>
        </authorList>
    </citation>
    <scope>NUCLEOTIDE SEQUENCE [LARGE SCALE GENOMIC DNA]</scope>
</reference>
<protein>
    <submittedName>
        <fullName evidence="2">Uncharacterized protein</fullName>
    </submittedName>
</protein>
<keyword evidence="3" id="KW-1185">Reference proteome</keyword>
<proteinExistence type="predicted"/>
<feature type="region of interest" description="Disordered" evidence="1">
    <location>
        <begin position="91"/>
        <end position="121"/>
    </location>
</feature>
<evidence type="ECO:0000256" key="1">
    <source>
        <dbReference type="SAM" id="MobiDB-lite"/>
    </source>
</evidence>
<dbReference type="Proteomes" id="UP001165060">
    <property type="component" value="Unassembled WGS sequence"/>
</dbReference>